<dbReference type="RefSeq" id="WP_345415565.1">
    <property type="nucleotide sequence ID" value="NZ_AP031496.1"/>
</dbReference>
<dbReference type="SUPFAM" id="SSF50129">
    <property type="entry name" value="GroES-like"/>
    <property type="match status" value="1"/>
</dbReference>
<gene>
    <name evidence="7" type="ORF">GCM10025791_01640</name>
</gene>
<evidence type="ECO:0000256" key="4">
    <source>
        <dbReference type="RuleBase" id="RU361277"/>
    </source>
</evidence>
<accession>A0AAV3TW66</accession>
<dbReference type="PROSITE" id="PS00059">
    <property type="entry name" value="ADH_ZINC"/>
    <property type="match status" value="1"/>
</dbReference>
<protein>
    <submittedName>
        <fullName evidence="7">Alcohol dehydrogenase catalytic domain-containing protein</fullName>
    </submittedName>
</protein>
<dbReference type="PANTHER" id="PTHR43401">
    <property type="entry name" value="L-THREONINE 3-DEHYDROGENASE"/>
    <property type="match status" value="1"/>
</dbReference>
<dbReference type="SMART" id="SM00829">
    <property type="entry name" value="PKS_ER"/>
    <property type="match status" value="1"/>
</dbReference>
<dbReference type="InterPro" id="IPR011032">
    <property type="entry name" value="GroES-like_sf"/>
</dbReference>
<sequence>MKAANYPGDGEPLEIINKPDPSPKPDEVVIEVHRCGICGTDLHMTEGHHWQFPAGCTPGHEYAGRVVAKGSQVRHLSEGDLITALPSTGCGNCDACATGNLALCHNAPGLMGGFAQYISVPEAVSTKLPSTLTAADGALVEPFAVGLYGLQQAQIKPGAKVLVLGAGSVALCAIFWAKQLGASVVAMSRSSRREELALAMGADALINFGDQQQDQIQKLLGGAPDIVVECIGRPGFIGQGIAMVKPMGKVVSMGFCTAPDQFTPAMAGFKGVSLLFPVGYTLANFQHCVDVLSGTDFDPKIIITNTVGLEQLPSMMEKLRGSNQETKVHINPMV</sequence>
<evidence type="ECO:0000256" key="2">
    <source>
        <dbReference type="ARBA" id="ARBA00022833"/>
    </source>
</evidence>
<dbReference type="PANTHER" id="PTHR43401:SF5">
    <property type="entry name" value="ALCOHOL DEHYDROGENASE-RELATED"/>
    <property type="match status" value="1"/>
</dbReference>
<evidence type="ECO:0000313" key="8">
    <source>
        <dbReference type="Proteomes" id="UP001409585"/>
    </source>
</evidence>
<dbReference type="Proteomes" id="UP001409585">
    <property type="component" value="Unassembled WGS sequence"/>
</dbReference>
<evidence type="ECO:0000256" key="1">
    <source>
        <dbReference type="ARBA" id="ARBA00022723"/>
    </source>
</evidence>
<dbReference type="InterPro" id="IPR036291">
    <property type="entry name" value="NAD(P)-bd_dom_sf"/>
</dbReference>
<dbReference type="SUPFAM" id="SSF51735">
    <property type="entry name" value="NAD(P)-binding Rossmann-fold domains"/>
    <property type="match status" value="1"/>
</dbReference>
<dbReference type="Gene3D" id="3.40.50.720">
    <property type="entry name" value="NAD(P)-binding Rossmann-like Domain"/>
    <property type="match status" value="1"/>
</dbReference>
<reference evidence="8" key="1">
    <citation type="journal article" date="2019" name="Int. J. Syst. Evol. Microbiol.">
        <title>The Global Catalogue of Microorganisms (GCM) 10K type strain sequencing project: providing services to taxonomists for standard genome sequencing and annotation.</title>
        <authorList>
            <consortium name="The Broad Institute Genomics Platform"/>
            <consortium name="The Broad Institute Genome Sequencing Center for Infectious Disease"/>
            <person name="Wu L."/>
            <person name="Ma J."/>
        </authorList>
    </citation>
    <scope>NUCLEOTIDE SEQUENCE [LARGE SCALE GENOMIC DNA]</scope>
    <source>
        <strain evidence="8">JCM 19134</strain>
    </source>
</reference>
<dbReference type="InterPro" id="IPR020843">
    <property type="entry name" value="ER"/>
</dbReference>
<evidence type="ECO:0000313" key="7">
    <source>
        <dbReference type="EMBL" id="GAA4929607.1"/>
    </source>
</evidence>
<comment type="caution">
    <text evidence="7">The sequence shown here is derived from an EMBL/GenBank/DDBJ whole genome shotgun (WGS) entry which is preliminary data.</text>
</comment>
<dbReference type="InterPro" id="IPR013154">
    <property type="entry name" value="ADH-like_N"/>
</dbReference>
<evidence type="ECO:0000259" key="6">
    <source>
        <dbReference type="SMART" id="SM00829"/>
    </source>
</evidence>
<proteinExistence type="inferred from homology"/>
<dbReference type="Pfam" id="PF08240">
    <property type="entry name" value="ADH_N"/>
    <property type="match status" value="1"/>
</dbReference>
<keyword evidence="2 4" id="KW-0862">Zinc</keyword>
<keyword evidence="1 4" id="KW-0479">Metal-binding</keyword>
<dbReference type="AlphaFoldDB" id="A0AAV3TW66"/>
<dbReference type="Gene3D" id="3.90.180.10">
    <property type="entry name" value="Medium-chain alcohol dehydrogenases, catalytic domain"/>
    <property type="match status" value="1"/>
</dbReference>
<comment type="cofactor">
    <cofactor evidence="4">
        <name>Zn(2+)</name>
        <dbReference type="ChEBI" id="CHEBI:29105"/>
    </cofactor>
</comment>
<evidence type="ECO:0000256" key="5">
    <source>
        <dbReference type="SAM" id="MobiDB-lite"/>
    </source>
</evidence>
<dbReference type="Pfam" id="PF00107">
    <property type="entry name" value="ADH_zinc_N"/>
    <property type="match status" value="1"/>
</dbReference>
<evidence type="ECO:0000256" key="3">
    <source>
        <dbReference type="ARBA" id="ARBA00023002"/>
    </source>
</evidence>
<keyword evidence="3" id="KW-0560">Oxidoreductase</keyword>
<name>A0AAV3TW66_9ALTE</name>
<dbReference type="GO" id="GO:0008270">
    <property type="term" value="F:zinc ion binding"/>
    <property type="evidence" value="ECO:0007669"/>
    <property type="project" value="InterPro"/>
</dbReference>
<dbReference type="InterPro" id="IPR013149">
    <property type="entry name" value="ADH-like_C"/>
</dbReference>
<feature type="region of interest" description="Disordered" evidence="5">
    <location>
        <begin position="1"/>
        <end position="23"/>
    </location>
</feature>
<feature type="domain" description="Enoyl reductase (ER)" evidence="6">
    <location>
        <begin position="8"/>
        <end position="303"/>
    </location>
</feature>
<dbReference type="InterPro" id="IPR050129">
    <property type="entry name" value="Zn_alcohol_dh"/>
</dbReference>
<dbReference type="EMBL" id="BAABLX010000001">
    <property type="protein sequence ID" value="GAA4929607.1"/>
    <property type="molecule type" value="Genomic_DNA"/>
</dbReference>
<dbReference type="GO" id="GO:0016616">
    <property type="term" value="F:oxidoreductase activity, acting on the CH-OH group of donors, NAD or NADP as acceptor"/>
    <property type="evidence" value="ECO:0007669"/>
    <property type="project" value="UniProtKB-ARBA"/>
</dbReference>
<comment type="similarity">
    <text evidence="4">Belongs to the zinc-containing alcohol dehydrogenase family.</text>
</comment>
<keyword evidence="8" id="KW-1185">Reference proteome</keyword>
<dbReference type="InterPro" id="IPR002328">
    <property type="entry name" value="ADH_Zn_CS"/>
</dbReference>
<organism evidence="7 8">
    <name type="scientific">Halioxenophilus aromaticivorans</name>
    <dbReference type="NCBI Taxonomy" id="1306992"/>
    <lineage>
        <taxon>Bacteria</taxon>
        <taxon>Pseudomonadati</taxon>
        <taxon>Pseudomonadota</taxon>
        <taxon>Gammaproteobacteria</taxon>
        <taxon>Alteromonadales</taxon>
        <taxon>Alteromonadaceae</taxon>
        <taxon>Halioxenophilus</taxon>
    </lineage>
</organism>